<reference evidence="1 2" key="1">
    <citation type="submission" date="2018-10" db="EMBL/GenBank/DDBJ databases">
        <title>Dokdonia luteus sp. nov., isolated from sea water.</title>
        <authorList>
            <person name="Zhou L.Y."/>
            <person name="Du Z.J."/>
        </authorList>
    </citation>
    <scope>NUCLEOTIDE SEQUENCE [LARGE SCALE GENOMIC DNA]</scope>
    <source>
        <strain evidence="1 2">SH27</strain>
    </source>
</reference>
<dbReference type="InterPro" id="IPR052519">
    <property type="entry name" value="Euk-type_GlcNAc_Kinase"/>
</dbReference>
<dbReference type="AlphaFoldDB" id="A0A3M0GA07"/>
<dbReference type="InterPro" id="IPR043129">
    <property type="entry name" value="ATPase_NBD"/>
</dbReference>
<dbReference type="OrthoDB" id="871343at2"/>
<dbReference type="GO" id="GO:0016301">
    <property type="term" value="F:kinase activity"/>
    <property type="evidence" value="ECO:0007669"/>
    <property type="project" value="UniProtKB-KW"/>
</dbReference>
<dbReference type="CDD" id="cd24079">
    <property type="entry name" value="ASKHA_NBD_PG1100-like"/>
    <property type="match status" value="1"/>
</dbReference>
<evidence type="ECO:0000313" key="1">
    <source>
        <dbReference type="EMBL" id="RMB61097.1"/>
    </source>
</evidence>
<dbReference type="Gene3D" id="1.10.720.160">
    <property type="match status" value="1"/>
</dbReference>
<proteinExistence type="predicted"/>
<organism evidence="1 2">
    <name type="scientific">Dokdonia sinensis</name>
    <dbReference type="NCBI Taxonomy" id="2479847"/>
    <lineage>
        <taxon>Bacteria</taxon>
        <taxon>Pseudomonadati</taxon>
        <taxon>Bacteroidota</taxon>
        <taxon>Flavobacteriia</taxon>
        <taxon>Flavobacteriales</taxon>
        <taxon>Flavobacteriaceae</taxon>
        <taxon>Dokdonia</taxon>
    </lineage>
</organism>
<dbReference type="Proteomes" id="UP000281985">
    <property type="component" value="Unassembled WGS sequence"/>
</dbReference>
<dbReference type="Gene3D" id="3.30.420.40">
    <property type="match status" value="2"/>
</dbReference>
<keyword evidence="1" id="KW-0808">Transferase</keyword>
<protein>
    <submittedName>
        <fullName evidence="1">N-acetylglucosamine kinase</fullName>
    </submittedName>
</protein>
<dbReference type="PANTHER" id="PTHR43190:SF3">
    <property type="entry name" value="N-ACETYL-D-GLUCOSAMINE KINASE"/>
    <property type="match status" value="1"/>
</dbReference>
<gene>
    <name evidence="1" type="ORF">EAX61_05625</name>
</gene>
<accession>A0A3M0GA07</accession>
<evidence type="ECO:0000313" key="2">
    <source>
        <dbReference type="Proteomes" id="UP000281985"/>
    </source>
</evidence>
<comment type="caution">
    <text evidence="1">The sequence shown here is derived from an EMBL/GenBank/DDBJ whole genome shotgun (WGS) entry which is preliminary data.</text>
</comment>
<keyword evidence="1" id="KW-0418">Kinase</keyword>
<keyword evidence="2" id="KW-1185">Reference proteome</keyword>
<name>A0A3M0GA07_9FLAO</name>
<dbReference type="SUPFAM" id="SSF53067">
    <property type="entry name" value="Actin-like ATPase domain"/>
    <property type="match status" value="2"/>
</dbReference>
<sequence>MILIVDSGSTKTDWIALSDDGNELFQTQTLGLNPQVLSQEILRERIINNFELYKHRQEVKKLYFYGAGCGVEKPRKLIKEVFDDFFSLADEIVVKEDTYAAIYAVAQNDTPSIVCILGTGSNCSYYDGKEIDQRVISLGYILMDDASGNYFGRQLIRDYHFNKFPKALAEKFGKAYDLSSETVKNHLYKNPNPNTYLATFARFLIENKDEEYCQGLIKRGLSLFIENQVLQFDDAREVPVHFVGSIAFYLKKELKAVLEDYELKIGKVLKRPIDGLVAHHKGYILQK</sequence>
<dbReference type="EMBL" id="REFV01000004">
    <property type="protein sequence ID" value="RMB61097.1"/>
    <property type="molecule type" value="Genomic_DNA"/>
</dbReference>
<dbReference type="RefSeq" id="WP_121916831.1">
    <property type="nucleotide sequence ID" value="NZ_REFV01000004.1"/>
</dbReference>
<dbReference type="PANTHER" id="PTHR43190">
    <property type="entry name" value="N-ACETYL-D-GLUCOSAMINE KINASE"/>
    <property type="match status" value="1"/>
</dbReference>